<dbReference type="EMBL" id="KV920277">
    <property type="protein sequence ID" value="OSX68625.1"/>
    <property type="molecule type" value="Genomic_DNA"/>
</dbReference>
<organism evidence="2 3">
    <name type="scientific">Porphyra umbilicalis</name>
    <name type="common">Purple laver</name>
    <name type="synonym">Red alga</name>
    <dbReference type="NCBI Taxonomy" id="2786"/>
    <lineage>
        <taxon>Eukaryota</taxon>
        <taxon>Rhodophyta</taxon>
        <taxon>Bangiophyceae</taxon>
        <taxon>Bangiales</taxon>
        <taxon>Bangiaceae</taxon>
        <taxon>Porphyra</taxon>
    </lineage>
</organism>
<name>A0A1X6NJ41_PORUM</name>
<evidence type="ECO:0000256" key="1">
    <source>
        <dbReference type="SAM" id="MobiDB-lite"/>
    </source>
</evidence>
<sequence length="56" mass="5345">MTPLPAVGLHADASAAPAPASEIPHLAPHRGAADGGATSTTAAKAAAHLVNTTHTA</sequence>
<feature type="compositionally biased region" description="Low complexity" evidence="1">
    <location>
        <begin position="11"/>
        <end position="21"/>
    </location>
</feature>
<gene>
    <name evidence="2" type="ORF">BU14_2481s0001</name>
</gene>
<feature type="region of interest" description="Disordered" evidence="1">
    <location>
        <begin position="1"/>
        <end position="40"/>
    </location>
</feature>
<keyword evidence="3" id="KW-1185">Reference proteome</keyword>
<evidence type="ECO:0000313" key="3">
    <source>
        <dbReference type="Proteomes" id="UP000218209"/>
    </source>
</evidence>
<reference evidence="2 3" key="1">
    <citation type="submission" date="2017-03" db="EMBL/GenBank/DDBJ databases">
        <title>WGS assembly of Porphyra umbilicalis.</title>
        <authorList>
            <person name="Brawley S.H."/>
            <person name="Blouin N.A."/>
            <person name="Ficko-Blean E."/>
            <person name="Wheeler G.L."/>
            <person name="Lohr M."/>
            <person name="Goodson H.V."/>
            <person name="Jenkins J.W."/>
            <person name="Blaby-Haas C.E."/>
            <person name="Helliwell K.E."/>
            <person name="Chan C."/>
            <person name="Marriage T."/>
            <person name="Bhattacharya D."/>
            <person name="Klein A.S."/>
            <person name="Badis Y."/>
            <person name="Brodie J."/>
            <person name="Cao Y."/>
            <person name="Collen J."/>
            <person name="Dittami S.M."/>
            <person name="Gachon C.M."/>
            <person name="Green B.R."/>
            <person name="Karpowicz S."/>
            <person name="Kim J.W."/>
            <person name="Kudahl U."/>
            <person name="Lin S."/>
            <person name="Michel G."/>
            <person name="Mittag M."/>
            <person name="Olson B.J."/>
            <person name="Pangilinan J."/>
            <person name="Peng Y."/>
            <person name="Qiu H."/>
            <person name="Shu S."/>
            <person name="Singer J.T."/>
            <person name="Smith A.G."/>
            <person name="Sprecher B.N."/>
            <person name="Wagner V."/>
            <person name="Wang W."/>
            <person name="Wang Z.-Y."/>
            <person name="Yan J."/>
            <person name="Yarish C."/>
            <person name="Zoeuner-Riek S."/>
            <person name="Zhuang Y."/>
            <person name="Zou Y."/>
            <person name="Lindquist E.A."/>
            <person name="Grimwood J."/>
            <person name="Barry K."/>
            <person name="Rokhsar D.S."/>
            <person name="Schmutz J."/>
            <person name="Stiller J.W."/>
            <person name="Grossman A.R."/>
            <person name="Prochnik S.E."/>
        </authorList>
    </citation>
    <scope>NUCLEOTIDE SEQUENCE [LARGE SCALE GENOMIC DNA]</scope>
    <source>
        <strain evidence="2">4086291</strain>
    </source>
</reference>
<dbReference type="AlphaFoldDB" id="A0A1X6NJ41"/>
<accession>A0A1X6NJ41</accession>
<evidence type="ECO:0000313" key="2">
    <source>
        <dbReference type="EMBL" id="OSX68625.1"/>
    </source>
</evidence>
<protein>
    <submittedName>
        <fullName evidence="2">Uncharacterized protein</fullName>
    </submittedName>
</protein>
<proteinExistence type="predicted"/>
<dbReference type="Proteomes" id="UP000218209">
    <property type="component" value="Unassembled WGS sequence"/>
</dbReference>